<keyword evidence="1" id="KW-1133">Transmembrane helix</keyword>
<keyword evidence="3" id="KW-1185">Reference proteome</keyword>
<protein>
    <submittedName>
        <fullName evidence="2">Uncharacterized protein</fullName>
    </submittedName>
</protein>
<accession>A0ABS8TJ00</accession>
<keyword evidence="1" id="KW-0812">Transmembrane</keyword>
<organism evidence="2 3">
    <name type="scientific">Datura stramonium</name>
    <name type="common">Jimsonweed</name>
    <name type="synonym">Common thornapple</name>
    <dbReference type="NCBI Taxonomy" id="4076"/>
    <lineage>
        <taxon>Eukaryota</taxon>
        <taxon>Viridiplantae</taxon>
        <taxon>Streptophyta</taxon>
        <taxon>Embryophyta</taxon>
        <taxon>Tracheophyta</taxon>
        <taxon>Spermatophyta</taxon>
        <taxon>Magnoliopsida</taxon>
        <taxon>eudicotyledons</taxon>
        <taxon>Gunneridae</taxon>
        <taxon>Pentapetalae</taxon>
        <taxon>asterids</taxon>
        <taxon>lamiids</taxon>
        <taxon>Solanales</taxon>
        <taxon>Solanaceae</taxon>
        <taxon>Solanoideae</taxon>
        <taxon>Datureae</taxon>
        <taxon>Datura</taxon>
    </lineage>
</organism>
<dbReference type="Proteomes" id="UP000823775">
    <property type="component" value="Unassembled WGS sequence"/>
</dbReference>
<comment type="caution">
    <text evidence="2">The sequence shown here is derived from an EMBL/GenBank/DDBJ whole genome shotgun (WGS) entry which is preliminary data.</text>
</comment>
<reference evidence="2 3" key="1">
    <citation type="journal article" date="2021" name="BMC Genomics">
        <title>Datura genome reveals duplications of psychoactive alkaloid biosynthetic genes and high mutation rate following tissue culture.</title>
        <authorList>
            <person name="Rajewski A."/>
            <person name="Carter-House D."/>
            <person name="Stajich J."/>
            <person name="Litt A."/>
        </authorList>
    </citation>
    <scope>NUCLEOTIDE SEQUENCE [LARGE SCALE GENOMIC DNA]</scope>
    <source>
        <strain evidence="2">AR-01</strain>
    </source>
</reference>
<sequence length="108" mass="12450">LYDIRWNEPSWEGWGRLTFLPHDFSFVFWLYAFCLHFLRSGSINNSFPLLKKKAINYFVFFSVSLSKPVAELQHVAAVIQPTVAMPSSSLYSPPYNCLRTKVEAVESV</sequence>
<keyword evidence="1" id="KW-0472">Membrane</keyword>
<name>A0ABS8TJ00_DATST</name>
<evidence type="ECO:0000313" key="2">
    <source>
        <dbReference type="EMBL" id="MCD7471487.1"/>
    </source>
</evidence>
<feature type="non-terminal residue" evidence="2">
    <location>
        <position position="1"/>
    </location>
</feature>
<dbReference type="EMBL" id="JACEIK010001688">
    <property type="protein sequence ID" value="MCD7471487.1"/>
    <property type="molecule type" value="Genomic_DNA"/>
</dbReference>
<evidence type="ECO:0000313" key="3">
    <source>
        <dbReference type="Proteomes" id="UP000823775"/>
    </source>
</evidence>
<gene>
    <name evidence="2" type="ORF">HAX54_011946</name>
</gene>
<proteinExistence type="predicted"/>
<evidence type="ECO:0000256" key="1">
    <source>
        <dbReference type="SAM" id="Phobius"/>
    </source>
</evidence>
<feature type="transmembrane region" description="Helical" evidence="1">
    <location>
        <begin position="20"/>
        <end position="38"/>
    </location>
</feature>